<proteinExistence type="predicted"/>
<dbReference type="PROSITE" id="PS52015">
    <property type="entry name" value="TONB_CTD"/>
    <property type="match status" value="1"/>
</dbReference>
<feature type="domain" description="TonB C-terminal" evidence="5">
    <location>
        <begin position="86"/>
        <end position="178"/>
    </location>
</feature>
<keyword evidence="4" id="KW-0472">Membrane</keyword>
<dbReference type="InterPro" id="IPR006260">
    <property type="entry name" value="TonB/TolA_C"/>
</dbReference>
<comment type="subcellular location">
    <subcellularLocation>
        <location evidence="1">Membrane</location>
        <topology evidence="1">Single-pass membrane protein</topology>
    </subcellularLocation>
</comment>
<protein>
    <submittedName>
        <fullName evidence="6">TonB family protein</fullName>
    </submittedName>
</protein>
<reference evidence="6 7" key="1">
    <citation type="submission" date="2020-03" db="EMBL/GenBank/DDBJ databases">
        <title>Genomic Encyclopedia of Type Strains, Phase IV (KMG-IV): sequencing the most valuable type-strain genomes for metagenomic binning, comparative biology and taxonomic classification.</title>
        <authorList>
            <person name="Goeker M."/>
        </authorList>
    </citation>
    <scope>NUCLEOTIDE SEQUENCE [LARGE SCALE GENOMIC DNA]</scope>
    <source>
        <strain evidence="6 7">DSM 24233</strain>
    </source>
</reference>
<dbReference type="EMBL" id="JAATJA010000001">
    <property type="protein sequence ID" value="NJB66474.1"/>
    <property type="molecule type" value="Genomic_DNA"/>
</dbReference>
<name>A0A846QMJ6_9BACT</name>
<dbReference type="GO" id="GO:0055085">
    <property type="term" value="P:transmembrane transport"/>
    <property type="evidence" value="ECO:0007669"/>
    <property type="project" value="InterPro"/>
</dbReference>
<evidence type="ECO:0000256" key="2">
    <source>
        <dbReference type="ARBA" id="ARBA00022692"/>
    </source>
</evidence>
<dbReference type="Gene3D" id="3.30.1150.10">
    <property type="match status" value="1"/>
</dbReference>
<dbReference type="Proteomes" id="UP000580856">
    <property type="component" value="Unassembled WGS sequence"/>
</dbReference>
<organism evidence="6 7">
    <name type="scientific">Desulfobaculum xiamenense</name>
    <dbReference type="NCBI Taxonomy" id="995050"/>
    <lineage>
        <taxon>Bacteria</taxon>
        <taxon>Pseudomonadati</taxon>
        <taxon>Thermodesulfobacteriota</taxon>
        <taxon>Desulfovibrionia</taxon>
        <taxon>Desulfovibrionales</taxon>
        <taxon>Desulfovibrionaceae</taxon>
        <taxon>Desulfobaculum</taxon>
    </lineage>
</organism>
<dbReference type="Pfam" id="PF13103">
    <property type="entry name" value="TonB_2"/>
    <property type="match status" value="1"/>
</dbReference>
<accession>A0A846QMJ6</accession>
<evidence type="ECO:0000256" key="4">
    <source>
        <dbReference type="ARBA" id="ARBA00023136"/>
    </source>
</evidence>
<dbReference type="NCBIfam" id="TIGR01352">
    <property type="entry name" value="tonB_Cterm"/>
    <property type="match status" value="1"/>
</dbReference>
<dbReference type="AlphaFoldDB" id="A0A846QMJ6"/>
<dbReference type="InterPro" id="IPR037682">
    <property type="entry name" value="TonB_C"/>
</dbReference>
<evidence type="ECO:0000256" key="3">
    <source>
        <dbReference type="ARBA" id="ARBA00022989"/>
    </source>
</evidence>
<evidence type="ECO:0000259" key="5">
    <source>
        <dbReference type="PROSITE" id="PS52015"/>
    </source>
</evidence>
<sequence>MMSKGVWTACLAASLVIHIAILGADFRHRTAHTGKVIAIPMNLSVPVADTPAAGMSLHAAASEPGAENGEGDHESPEARRKRILTHYLGQIRREVERMKFQSAQGDFRRMIGNARIALAIRADGSFCDVHLARSSGDTRLDDTALAAVCSASARIPRPVATGTSELHTSITVKYQYGL</sequence>
<keyword evidence="3" id="KW-1133">Transmembrane helix</keyword>
<dbReference type="SUPFAM" id="SSF74653">
    <property type="entry name" value="TolA/TonB C-terminal domain"/>
    <property type="match status" value="1"/>
</dbReference>
<gene>
    <name evidence="6" type="ORF">GGQ74_000114</name>
</gene>
<evidence type="ECO:0000313" key="7">
    <source>
        <dbReference type="Proteomes" id="UP000580856"/>
    </source>
</evidence>
<dbReference type="RefSeq" id="WP_167939609.1">
    <property type="nucleotide sequence ID" value="NZ_JAATJA010000001.1"/>
</dbReference>
<keyword evidence="7" id="KW-1185">Reference proteome</keyword>
<comment type="caution">
    <text evidence="6">The sequence shown here is derived from an EMBL/GenBank/DDBJ whole genome shotgun (WGS) entry which is preliminary data.</text>
</comment>
<dbReference type="GO" id="GO:0016020">
    <property type="term" value="C:membrane"/>
    <property type="evidence" value="ECO:0007669"/>
    <property type="project" value="UniProtKB-SubCell"/>
</dbReference>
<evidence type="ECO:0000313" key="6">
    <source>
        <dbReference type="EMBL" id="NJB66474.1"/>
    </source>
</evidence>
<keyword evidence="2" id="KW-0812">Transmembrane</keyword>
<evidence type="ECO:0000256" key="1">
    <source>
        <dbReference type="ARBA" id="ARBA00004167"/>
    </source>
</evidence>